<accession>A0A7W7ZJR9</accession>
<sequence length="35" mass="4004">MPTNKIAHVEFPATSSNEMMTFYVSLFQVEVLQRG</sequence>
<comment type="caution">
    <text evidence="1">The sequence shown here is derived from an EMBL/GenBank/DDBJ whole genome shotgun (WGS) entry which is preliminary data.</text>
</comment>
<protein>
    <submittedName>
        <fullName evidence="1">Putative enzyme related to lactoylglutathione lyase</fullName>
    </submittedName>
</protein>
<keyword evidence="1" id="KW-0456">Lyase</keyword>
<gene>
    <name evidence="1" type="ORF">HDF16_005590</name>
</gene>
<dbReference type="Proteomes" id="UP000540989">
    <property type="component" value="Unassembled WGS sequence"/>
</dbReference>
<dbReference type="AlphaFoldDB" id="A0A7W7ZJR9"/>
<dbReference type="GO" id="GO:0016829">
    <property type="term" value="F:lyase activity"/>
    <property type="evidence" value="ECO:0007669"/>
    <property type="project" value="UniProtKB-KW"/>
</dbReference>
<keyword evidence="2" id="KW-1185">Reference proteome</keyword>
<evidence type="ECO:0000313" key="1">
    <source>
        <dbReference type="EMBL" id="MBB5060854.1"/>
    </source>
</evidence>
<reference evidence="1 2" key="1">
    <citation type="submission" date="2020-08" db="EMBL/GenBank/DDBJ databases">
        <title>Genomic Encyclopedia of Type Strains, Phase IV (KMG-V): Genome sequencing to study the core and pangenomes of soil and plant-associated prokaryotes.</title>
        <authorList>
            <person name="Whitman W."/>
        </authorList>
    </citation>
    <scope>NUCLEOTIDE SEQUENCE [LARGE SCALE GENOMIC DNA]</scope>
    <source>
        <strain evidence="1 2">M8UP14</strain>
    </source>
</reference>
<proteinExistence type="predicted"/>
<evidence type="ECO:0000313" key="2">
    <source>
        <dbReference type="Proteomes" id="UP000540989"/>
    </source>
</evidence>
<organism evidence="1 2">
    <name type="scientific">Granulicella aggregans</name>
    <dbReference type="NCBI Taxonomy" id="474949"/>
    <lineage>
        <taxon>Bacteria</taxon>
        <taxon>Pseudomonadati</taxon>
        <taxon>Acidobacteriota</taxon>
        <taxon>Terriglobia</taxon>
        <taxon>Terriglobales</taxon>
        <taxon>Acidobacteriaceae</taxon>
        <taxon>Granulicella</taxon>
    </lineage>
</organism>
<name>A0A7W7ZJR9_9BACT</name>
<dbReference type="EMBL" id="JACHIP010000021">
    <property type="protein sequence ID" value="MBB5060854.1"/>
    <property type="molecule type" value="Genomic_DNA"/>
</dbReference>